<reference evidence="2 3" key="1">
    <citation type="journal article" date="2018" name="Emerg. Microbes Infect.">
        <title>Genomic analysis of oral Campylobacter concisus strains identified a potential bacterial molecular marker associated with active Crohn's disease.</title>
        <authorList>
            <person name="Liu F."/>
            <person name="Ma R."/>
            <person name="Tay C.Y.A."/>
            <person name="Octavia S."/>
            <person name="Lan R."/>
            <person name="Chung H.K.L."/>
            <person name="Riordan S.M."/>
            <person name="Grimm M.C."/>
            <person name="Leong R.W."/>
            <person name="Tanaka M.M."/>
            <person name="Connor S."/>
            <person name="Zhang L."/>
        </authorList>
    </citation>
    <scope>NUCLEOTIDE SEQUENCE [LARGE SCALE GENOMIC DNA]</scope>
    <source>
        <strain evidence="2 3">P2CDO4</strain>
    </source>
</reference>
<name>A0A2R4P1Y3_9BACT</name>
<feature type="transmembrane region" description="Helical" evidence="1">
    <location>
        <begin position="86"/>
        <end position="105"/>
    </location>
</feature>
<keyword evidence="1" id="KW-1133">Transmembrane helix</keyword>
<dbReference type="Proteomes" id="UP000241854">
    <property type="component" value="Chromosome"/>
</dbReference>
<proteinExistence type="predicted"/>
<protein>
    <recommendedName>
        <fullName evidence="4">L-arabinose ABC transporter</fullName>
    </recommendedName>
</protein>
<evidence type="ECO:0000256" key="1">
    <source>
        <dbReference type="SAM" id="Phobius"/>
    </source>
</evidence>
<dbReference type="AlphaFoldDB" id="A0A2R4P1Y3"/>
<keyword evidence="1" id="KW-0472">Membrane</keyword>
<evidence type="ECO:0008006" key="4">
    <source>
        <dbReference type="Google" id="ProtNLM"/>
    </source>
</evidence>
<feature type="transmembrane region" description="Helical" evidence="1">
    <location>
        <begin position="117"/>
        <end position="136"/>
    </location>
</feature>
<gene>
    <name evidence="2" type="ORF">CCS77_1637</name>
</gene>
<feature type="transmembrane region" description="Helical" evidence="1">
    <location>
        <begin position="56"/>
        <end position="74"/>
    </location>
</feature>
<sequence>MRLNRQIFNFIKQNFVKCVKKGRAMCCFGTRIFLLMLITVLSFVFAKLCPVLPVVGYYLILANLLAILMFTLFFKGLLPSFVKVNAIHYFSLIGGFFGAFLTMLIFKKVAKDKFTLIELIIFTLWVLIIAIVIFKFQTILDIFRGI</sequence>
<evidence type="ECO:0000313" key="3">
    <source>
        <dbReference type="Proteomes" id="UP000241854"/>
    </source>
</evidence>
<keyword evidence="1" id="KW-0812">Transmembrane</keyword>
<evidence type="ECO:0000313" key="2">
    <source>
        <dbReference type="EMBL" id="AVX44698.1"/>
    </source>
</evidence>
<dbReference type="EMBL" id="CP021642">
    <property type="protein sequence ID" value="AVX44698.1"/>
    <property type="molecule type" value="Genomic_DNA"/>
</dbReference>
<organism evidence="2 3">
    <name type="scientific">Campylobacter concisus</name>
    <dbReference type="NCBI Taxonomy" id="199"/>
    <lineage>
        <taxon>Bacteria</taxon>
        <taxon>Pseudomonadati</taxon>
        <taxon>Campylobacterota</taxon>
        <taxon>Epsilonproteobacteria</taxon>
        <taxon>Campylobacterales</taxon>
        <taxon>Campylobacteraceae</taxon>
        <taxon>Campylobacter</taxon>
    </lineage>
</organism>
<accession>A0A2R4P1Y3</accession>